<dbReference type="AlphaFoldDB" id="A0A4R6Z2G2"/>
<dbReference type="EMBL" id="SNZH01000004">
    <property type="protein sequence ID" value="TDR45659.1"/>
    <property type="molecule type" value="Genomic_DNA"/>
</dbReference>
<comment type="caution">
    <text evidence="2">The sequence shown here is derived from an EMBL/GenBank/DDBJ whole genome shotgun (WGS) entry which is preliminary data.</text>
</comment>
<evidence type="ECO:0000256" key="1">
    <source>
        <dbReference type="SAM" id="SignalP"/>
    </source>
</evidence>
<name>A0A4R6Z2G2_9GAMM</name>
<evidence type="ECO:0008006" key="4">
    <source>
        <dbReference type="Google" id="ProtNLM"/>
    </source>
</evidence>
<proteinExistence type="predicted"/>
<dbReference type="PROSITE" id="PS51257">
    <property type="entry name" value="PROKAR_LIPOPROTEIN"/>
    <property type="match status" value="1"/>
</dbReference>
<protein>
    <recommendedName>
        <fullName evidence="4">Secreted protein</fullName>
    </recommendedName>
</protein>
<organism evidence="2 3">
    <name type="scientific">Tahibacter aquaticus</name>
    <dbReference type="NCBI Taxonomy" id="520092"/>
    <lineage>
        <taxon>Bacteria</taxon>
        <taxon>Pseudomonadati</taxon>
        <taxon>Pseudomonadota</taxon>
        <taxon>Gammaproteobacteria</taxon>
        <taxon>Lysobacterales</taxon>
        <taxon>Rhodanobacteraceae</taxon>
        <taxon>Tahibacter</taxon>
    </lineage>
</organism>
<keyword evidence="3" id="KW-1185">Reference proteome</keyword>
<keyword evidence="1" id="KW-0732">Signal</keyword>
<reference evidence="2 3" key="1">
    <citation type="submission" date="2019-03" db="EMBL/GenBank/DDBJ databases">
        <title>Genomic Encyclopedia of Type Strains, Phase IV (KMG-IV): sequencing the most valuable type-strain genomes for metagenomic binning, comparative biology and taxonomic classification.</title>
        <authorList>
            <person name="Goeker M."/>
        </authorList>
    </citation>
    <scope>NUCLEOTIDE SEQUENCE [LARGE SCALE GENOMIC DNA]</scope>
    <source>
        <strain evidence="2 3">DSM 21667</strain>
    </source>
</reference>
<sequence>MRLLLGMVWIGLAGCAAAQTAPPATSVTSAVAGKGGPVVTSREQCVALKGTWRKVGVQQLDACDVPTRDAGKSCQRSAQCESLCVASADADTATVAEGHCYASFLTVGTCLSEVEDGRIVRAQCVD</sequence>
<dbReference type="OrthoDB" id="8592692at2"/>
<accession>A0A4R6Z2G2</accession>
<feature type="chain" id="PRO_5020532178" description="Secreted protein" evidence="1">
    <location>
        <begin position="19"/>
        <end position="126"/>
    </location>
</feature>
<dbReference type="RefSeq" id="WP_133818027.1">
    <property type="nucleotide sequence ID" value="NZ_SNZH01000004.1"/>
</dbReference>
<gene>
    <name evidence="2" type="ORF">DFR29_10487</name>
</gene>
<feature type="signal peptide" evidence="1">
    <location>
        <begin position="1"/>
        <end position="18"/>
    </location>
</feature>
<evidence type="ECO:0000313" key="2">
    <source>
        <dbReference type="EMBL" id="TDR45659.1"/>
    </source>
</evidence>
<dbReference type="Proteomes" id="UP000295293">
    <property type="component" value="Unassembled WGS sequence"/>
</dbReference>
<evidence type="ECO:0000313" key="3">
    <source>
        <dbReference type="Proteomes" id="UP000295293"/>
    </source>
</evidence>